<evidence type="ECO:0000256" key="5">
    <source>
        <dbReference type="ARBA" id="ARBA00022692"/>
    </source>
</evidence>
<sequence>MPAPLVILILSLLLGLQPITTDLYLPALPALTASFGAVPAQAQLTLTALLLAFGASQLFWGPLSDRIGRRRVLLIGLAGYTLAAVGSALAGSIEVMVFWRVLQGAFMGAGTVCARAIVRDLYAPQEGARAMSKGLSGLGVAACLSPPLGGVLAEWFGWRATLAALTVMGAATLFVVARHFQETLHERHPEALQPAVLLRTARGIVGNRSFWTYASLCTASFGGLFCILSASSFVFINLLGTSPSFYGVLLLLLSAFYIGGTMLCRRMIQRFGVQRSVMIGGALSLSGGGLMLAFALSGVSTVWTIMVPAFIFMLGHGVHQPCGQSGAIAPFPKAAGAASAITGFLMMVVAFGAAYWVGANMDGSALPMIVGVAFCSAAVAFIAWVPVQRVRLGAV</sequence>
<feature type="transmembrane region" description="Helical" evidence="8">
    <location>
        <begin position="72"/>
        <end position="91"/>
    </location>
</feature>
<protein>
    <recommendedName>
        <fullName evidence="8">Bcr/CflA family efflux transporter</fullName>
    </recommendedName>
</protein>
<dbReference type="Gene3D" id="1.20.1720.10">
    <property type="entry name" value="Multidrug resistance protein D"/>
    <property type="match status" value="1"/>
</dbReference>
<dbReference type="InterPro" id="IPR001958">
    <property type="entry name" value="Tet-R_TetA/multi-R_MdtG-like"/>
</dbReference>
<evidence type="ECO:0000259" key="9">
    <source>
        <dbReference type="PROSITE" id="PS50850"/>
    </source>
</evidence>
<evidence type="ECO:0000256" key="8">
    <source>
        <dbReference type="RuleBase" id="RU365088"/>
    </source>
</evidence>
<dbReference type="PRINTS" id="PR01035">
    <property type="entry name" value="TCRTETA"/>
</dbReference>
<evidence type="ECO:0000313" key="10">
    <source>
        <dbReference type="EMBL" id="TXH83552.1"/>
    </source>
</evidence>
<feature type="transmembrane region" description="Helical" evidence="8">
    <location>
        <begin position="334"/>
        <end position="358"/>
    </location>
</feature>
<dbReference type="InterPro" id="IPR036259">
    <property type="entry name" value="MFS_trans_sf"/>
</dbReference>
<accession>A0A5C7SJK2</accession>
<reference evidence="10 11" key="1">
    <citation type="submission" date="2018-09" db="EMBL/GenBank/DDBJ databases">
        <title>Metagenome Assembled Genomes from an Advanced Water Purification Facility.</title>
        <authorList>
            <person name="Stamps B.W."/>
            <person name="Spear J.R."/>
        </authorList>
    </citation>
    <scope>NUCLEOTIDE SEQUENCE [LARGE SCALE GENOMIC DNA]</scope>
    <source>
        <strain evidence="10">Bin_27_1</strain>
    </source>
</reference>
<proteinExistence type="inferred from homology"/>
<evidence type="ECO:0000256" key="4">
    <source>
        <dbReference type="ARBA" id="ARBA00022475"/>
    </source>
</evidence>
<evidence type="ECO:0000256" key="6">
    <source>
        <dbReference type="ARBA" id="ARBA00022989"/>
    </source>
</evidence>
<keyword evidence="6 8" id="KW-1133">Transmembrane helix</keyword>
<dbReference type="EMBL" id="SSFD01000207">
    <property type="protein sequence ID" value="TXH83552.1"/>
    <property type="molecule type" value="Genomic_DNA"/>
</dbReference>
<dbReference type="PROSITE" id="PS50850">
    <property type="entry name" value="MFS"/>
    <property type="match status" value="1"/>
</dbReference>
<evidence type="ECO:0000313" key="11">
    <source>
        <dbReference type="Proteomes" id="UP000321192"/>
    </source>
</evidence>
<dbReference type="CDD" id="cd17320">
    <property type="entry name" value="MFS_MdfA_MDR_like"/>
    <property type="match status" value="1"/>
</dbReference>
<keyword evidence="8" id="KW-0997">Cell inner membrane</keyword>
<feature type="transmembrane region" description="Helical" evidence="8">
    <location>
        <begin position="210"/>
        <end position="239"/>
    </location>
</feature>
<feature type="transmembrane region" description="Helical" evidence="8">
    <location>
        <begin position="155"/>
        <end position="177"/>
    </location>
</feature>
<name>A0A5C7SJK2_THASP</name>
<dbReference type="PANTHER" id="PTHR42718:SF9">
    <property type="entry name" value="MAJOR FACILITATOR SUPERFAMILY MULTIDRUG TRANSPORTER MFSC"/>
    <property type="match status" value="1"/>
</dbReference>
<comment type="similarity">
    <text evidence="2 8">Belongs to the major facilitator superfamily. Bcr/CmlA family.</text>
</comment>
<dbReference type="SUPFAM" id="SSF103473">
    <property type="entry name" value="MFS general substrate transporter"/>
    <property type="match status" value="1"/>
</dbReference>
<dbReference type="InterPro" id="IPR020846">
    <property type="entry name" value="MFS_dom"/>
</dbReference>
<gene>
    <name evidence="10" type="ORF">E6Q80_13395</name>
</gene>
<comment type="caution">
    <text evidence="10">The sequence shown here is derived from an EMBL/GenBank/DDBJ whole genome shotgun (WGS) entry which is preliminary data.</text>
</comment>
<evidence type="ECO:0000256" key="1">
    <source>
        <dbReference type="ARBA" id="ARBA00004651"/>
    </source>
</evidence>
<feature type="transmembrane region" description="Helical" evidence="8">
    <location>
        <begin position="276"/>
        <end position="296"/>
    </location>
</feature>
<comment type="caution">
    <text evidence="8">Lacks conserved residue(s) required for the propagation of feature annotation.</text>
</comment>
<evidence type="ECO:0000256" key="7">
    <source>
        <dbReference type="ARBA" id="ARBA00023136"/>
    </source>
</evidence>
<feature type="transmembrane region" description="Helical" evidence="8">
    <location>
        <begin position="245"/>
        <end position="264"/>
    </location>
</feature>
<dbReference type="RefSeq" id="WP_276659328.1">
    <property type="nucleotide sequence ID" value="NZ_SSFD01000207.1"/>
</dbReference>
<dbReference type="InterPro" id="IPR011701">
    <property type="entry name" value="MFS"/>
</dbReference>
<dbReference type="GO" id="GO:0042910">
    <property type="term" value="F:xenobiotic transmembrane transporter activity"/>
    <property type="evidence" value="ECO:0007669"/>
    <property type="project" value="InterPro"/>
</dbReference>
<keyword evidence="3 8" id="KW-0813">Transport</keyword>
<dbReference type="GO" id="GO:1990961">
    <property type="term" value="P:xenobiotic detoxification by transmembrane export across the plasma membrane"/>
    <property type="evidence" value="ECO:0007669"/>
    <property type="project" value="InterPro"/>
</dbReference>
<dbReference type="GO" id="GO:0005886">
    <property type="term" value="C:plasma membrane"/>
    <property type="evidence" value="ECO:0007669"/>
    <property type="project" value="UniProtKB-SubCell"/>
</dbReference>
<dbReference type="Proteomes" id="UP000321192">
    <property type="component" value="Unassembled WGS sequence"/>
</dbReference>
<evidence type="ECO:0000256" key="2">
    <source>
        <dbReference type="ARBA" id="ARBA00006236"/>
    </source>
</evidence>
<keyword evidence="5 8" id="KW-0812">Transmembrane</keyword>
<keyword evidence="4" id="KW-1003">Cell membrane</keyword>
<organism evidence="10 11">
    <name type="scientific">Thauera aminoaromatica</name>
    <dbReference type="NCBI Taxonomy" id="164330"/>
    <lineage>
        <taxon>Bacteria</taxon>
        <taxon>Pseudomonadati</taxon>
        <taxon>Pseudomonadota</taxon>
        <taxon>Betaproteobacteria</taxon>
        <taxon>Rhodocyclales</taxon>
        <taxon>Zoogloeaceae</taxon>
        <taxon>Thauera</taxon>
    </lineage>
</organism>
<dbReference type="InterPro" id="IPR004812">
    <property type="entry name" value="Efflux_drug-R_Bcr/CmlA"/>
</dbReference>
<evidence type="ECO:0000256" key="3">
    <source>
        <dbReference type="ARBA" id="ARBA00022448"/>
    </source>
</evidence>
<comment type="subcellular location">
    <subcellularLocation>
        <location evidence="8">Cell inner membrane</location>
        <topology evidence="8">Multi-pass membrane protein</topology>
    </subcellularLocation>
    <subcellularLocation>
        <location evidence="1">Cell membrane</location>
        <topology evidence="1">Multi-pass membrane protein</topology>
    </subcellularLocation>
</comment>
<keyword evidence="7 8" id="KW-0472">Membrane</keyword>
<feature type="transmembrane region" description="Helical" evidence="8">
    <location>
        <begin position="42"/>
        <end position="60"/>
    </location>
</feature>
<dbReference type="AlphaFoldDB" id="A0A5C7SJK2"/>
<dbReference type="PANTHER" id="PTHR42718">
    <property type="entry name" value="MAJOR FACILITATOR SUPERFAMILY MULTIDRUG TRANSPORTER MFSC"/>
    <property type="match status" value="1"/>
</dbReference>
<feature type="domain" description="Major facilitator superfamily (MFS) profile" evidence="9">
    <location>
        <begin position="6"/>
        <end position="391"/>
    </location>
</feature>
<dbReference type="NCBIfam" id="TIGR00710">
    <property type="entry name" value="efflux_Bcr_CflA"/>
    <property type="match status" value="1"/>
</dbReference>
<feature type="transmembrane region" description="Helical" evidence="8">
    <location>
        <begin position="364"/>
        <end position="387"/>
    </location>
</feature>
<dbReference type="Pfam" id="PF07690">
    <property type="entry name" value="MFS_1"/>
    <property type="match status" value="1"/>
</dbReference>